<protein>
    <submittedName>
        <fullName evidence="4">Hsp20/alpha crystallin family protein</fullName>
    </submittedName>
</protein>
<evidence type="ECO:0000259" key="3">
    <source>
        <dbReference type="PROSITE" id="PS01031"/>
    </source>
</evidence>
<dbReference type="InterPro" id="IPR002068">
    <property type="entry name" value="A-crystallin/Hsp20_dom"/>
</dbReference>
<dbReference type="AlphaFoldDB" id="A0A9X7NX67"/>
<proteinExistence type="inferred from homology"/>
<sequence length="159" mass="17628">MSTLTLWQRPFKPYSSHRFSPAFDTDRWVRDFFSPATASDWRAPAATGFRPAAEITKDGDDAVVRLELPGIDVDKDVTVELDSGHLVVRGERRDEHAETDADTNRTLREVRYGTFRRSFAVPAHVTSEAVTATYDAGVLTVRVAGVYAGTQPQSIAITK</sequence>
<dbReference type="PANTHER" id="PTHR11527">
    <property type="entry name" value="HEAT-SHOCK PROTEIN 20 FAMILY MEMBER"/>
    <property type="match status" value="1"/>
</dbReference>
<evidence type="ECO:0000256" key="1">
    <source>
        <dbReference type="PROSITE-ProRule" id="PRU00285"/>
    </source>
</evidence>
<dbReference type="SUPFAM" id="SSF49764">
    <property type="entry name" value="HSP20-like chaperones"/>
    <property type="match status" value="1"/>
</dbReference>
<dbReference type="Proteomes" id="UP000237911">
    <property type="component" value="Unassembled WGS sequence"/>
</dbReference>
<reference evidence="4 5" key="1">
    <citation type="submission" date="2018-02" db="EMBL/GenBank/DDBJ databases">
        <title>Draft genome sequence of Mycobacterium virginiense isolated from mud of a swine farm in Japan.</title>
        <authorList>
            <person name="Ohya K."/>
        </authorList>
    </citation>
    <scope>NUCLEOTIDE SEQUENCE [LARGE SCALE GENOMIC DNA]</scope>
    <source>
        <strain evidence="4 5">GF75</strain>
    </source>
</reference>
<organism evidence="4 5">
    <name type="scientific">Mycolicibacter virginiensis</name>
    <dbReference type="NCBI Taxonomy" id="1795032"/>
    <lineage>
        <taxon>Bacteria</taxon>
        <taxon>Bacillati</taxon>
        <taxon>Actinomycetota</taxon>
        <taxon>Actinomycetes</taxon>
        <taxon>Mycobacteriales</taxon>
        <taxon>Mycobacteriaceae</taxon>
        <taxon>Mycolicibacter</taxon>
    </lineage>
</organism>
<dbReference type="EMBL" id="PUEV01000101">
    <property type="protein sequence ID" value="PQM50634.1"/>
    <property type="molecule type" value="Genomic_DNA"/>
</dbReference>
<keyword evidence="5" id="KW-1185">Reference proteome</keyword>
<dbReference type="CDD" id="cd06464">
    <property type="entry name" value="ACD_sHsps-like"/>
    <property type="match status" value="1"/>
</dbReference>
<dbReference type="InterPro" id="IPR031107">
    <property type="entry name" value="Small_HSP"/>
</dbReference>
<dbReference type="Pfam" id="PF00011">
    <property type="entry name" value="HSP20"/>
    <property type="match status" value="1"/>
</dbReference>
<comment type="caution">
    <text evidence="4">The sequence shown here is derived from an EMBL/GenBank/DDBJ whole genome shotgun (WGS) entry which is preliminary data.</text>
</comment>
<evidence type="ECO:0000313" key="5">
    <source>
        <dbReference type="Proteomes" id="UP000237911"/>
    </source>
</evidence>
<evidence type="ECO:0000313" key="4">
    <source>
        <dbReference type="EMBL" id="PQM50634.1"/>
    </source>
</evidence>
<evidence type="ECO:0000256" key="2">
    <source>
        <dbReference type="RuleBase" id="RU003616"/>
    </source>
</evidence>
<feature type="domain" description="SHSP" evidence="3">
    <location>
        <begin position="44"/>
        <end position="159"/>
    </location>
</feature>
<comment type="similarity">
    <text evidence="1 2">Belongs to the small heat shock protein (HSP20) family.</text>
</comment>
<name>A0A9X7NX67_9MYCO</name>
<dbReference type="InterPro" id="IPR008978">
    <property type="entry name" value="HSP20-like_chaperone"/>
</dbReference>
<dbReference type="RefSeq" id="WP_065153429.1">
    <property type="nucleotide sequence ID" value="NZ_PUEV01000101.1"/>
</dbReference>
<gene>
    <name evidence="4" type="ORF">C5U48_19185</name>
</gene>
<dbReference type="PROSITE" id="PS01031">
    <property type="entry name" value="SHSP"/>
    <property type="match status" value="1"/>
</dbReference>
<accession>A0A9X7NX67</accession>
<dbReference type="Gene3D" id="2.60.40.790">
    <property type="match status" value="1"/>
</dbReference>